<dbReference type="Proteomes" id="UP000236634">
    <property type="component" value="Unassembled WGS sequence"/>
</dbReference>
<feature type="compositionally biased region" description="Basic and acidic residues" evidence="1">
    <location>
        <begin position="98"/>
        <end position="107"/>
    </location>
</feature>
<protein>
    <submittedName>
        <fullName evidence="2">Uncharacterized protein</fullName>
    </submittedName>
</protein>
<evidence type="ECO:0000313" key="2">
    <source>
        <dbReference type="EMBL" id="PNP96450.1"/>
    </source>
</evidence>
<accession>A0A2K0XPI6</accession>
<dbReference type="EMBL" id="NBAX01000001">
    <property type="protein sequence ID" value="PNP96450.1"/>
    <property type="molecule type" value="Genomic_DNA"/>
</dbReference>
<reference evidence="2 3" key="1">
    <citation type="submission" date="2017-03" db="EMBL/GenBank/DDBJ databases">
        <authorList>
            <person name="Afonso C.L."/>
            <person name="Miller P.J."/>
            <person name="Scott M.A."/>
            <person name="Spackman E."/>
            <person name="Goraichik I."/>
            <person name="Dimitrov K.M."/>
            <person name="Suarez D.L."/>
            <person name="Swayne D.E."/>
        </authorList>
    </citation>
    <scope>NUCLEOTIDE SEQUENCE [LARGE SCALE GENOMIC DNA]</scope>
    <source>
        <strain evidence="2 3">DNF00076</strain>
    </source>
</reference>
<sequence length="117" mass="12688">MSRIPILDGTGIPILGTSPVRLATVPYLELVGSVVQIVRSRITSKNKNSFLYMACDGNAATFGRAGQEEDIVMGIINILKSDETARKYVLDYFNNKFKDDGKQRKGESGGSGTATDK</sequence>
<feature type="compositionally biased region" description="Gly residues" evidence="1">
    <location>
        <begin position="108"/>
        <end position="117"/>
    </location>
</feature>
<organism evidence="2 3">
    <name type="scientific">Hoylesella timonensis</name>
    <dbReference type="NCBI Taxonomy" id="386414"/>
    <lineage>
        <taxon>Bacteria</taxon>
        <taxon>Pseudomonadati</taxon>
        <taxon>Bacteroidota</taxon>
        <taxon>Bacteroidia</taxon>
        <taxon>Bacteroidales</taxon>
        <taxon>Prevotellaceae</taxon>
        <taxon>Hoylesella</taxon>
    </lineage>
</organism>
<feature type="region of interest" description="Disordered" evidence="1">
    <location>
        <begin position="98"/>
        <end position="117"/>
    </location>
</feature>
<evidence type="ECO:0000256" key="1">
    <source>
        <dbReference type="SAM" id="MobiDB-lite"/>
    </source>
</evidence>
<proteinExistence type="predicted"/>
<dbReference type="AlphaFoldDB" id="A0A2K0XPI6"/>
<name>A0A2K0XPI6_9BACT</name>
<gene>
    <name evidence="2" type="ORF">BFS16_00765</name>
</gene>
<comment type="caution">
    <text evidence="2">The sequence shown here is derived from an EMBL/GenBank/DDBJ whole genome shotgun (WGS) entry which is preliminary data.</text>
</comment>
<dbReference type="RefSeq" id="WP_103002402.1">
    <property type="nucleotide sequence ID" value="NZ_NBAX01000001.1"/>
</dbReference>
<evidence type="ECO:0000313" key="3">
    <source>
        <dbReference type="Proteomes" id="UP000236634"/>
    </source>
</evidence>